<dbReference type="AlphaFoldDB" id="A0A918KR73"/>
<reference evidence="1" key="2">
    <citation type="submission" date="2020-09" db="EMBL/GenBank/DDBJ databases">
        <authorList>
            <person name="Sun Q."/>
            <person name="Ohkuma M."/>
        </authorList>
    </citation>
    <scope>NUCLEOTIDE SEQUENCE</scope>
    <source>
        <strain evidence="1">JCM 4790</strain>
    </source>
</reference>
<name>A0A918KR73_9ACTN</name>
<reference evidence="1" key="1">
    <citation type="journal article" date="2014" name="Int. J. Syst. Evol. Microbiol.">
        <title>Complete genome sequence of Corynebacterium casei LMG S-19264T (=DSM 44701T), isolated from a smear-ripened cheese.</title>
        <authorList>
            <consortium name="US DOE Joint Genome Institute (JGI-PGF)"/>
            <person name="Walter F."/>
            <person name="Albersmeier A."/>
            <person name="Kalinowski J."/>
            <person name="Ruckert C."/>
        </authorList>
    </citation>
    <scope>NUCLEOTIDE SEQUENCE</scope>
    <source>
        <strain evidence="1">JCM 4790</strain>
    </source>
</reference>
<accession>A0A918KR73</accession>
<keyword evidence="2" id="KW-1185">Reference proteome</keyword>
<organism evidence="1 2">
    <name type="scientific">Streptomyces minutiscleroticus</name>
    <dbReference type="NCBI Taxonomy" id="68238"/>
    <lineage>
        <taxon>Bacteria</taxon>
        <taxon>Bacillati</taxon>
        <taxon>Actinomycetota</taxon>
        <taxon>Actinomycetes</taxon>
        <taxon>Kitasatosporales</taxon>
        <taxon>Streptomycetaceae</taxon>
        <taxon>Streptomyces</taxon>
    </lineage>
</organism>
<evidence type="ECO:0000313" key="1">
    <source>
        <dbReference type="EMBL" id="GGX73685.1"/>
    </source>
</evidence>
<proteinExistence type="predicted"/>
<dbReference type="Proteomes" id="UP000619244">
    <property type="component" value="Unassembled WGS sequence"/>
</dbReference>
<sequence>MSLFPSGGRLFVFVCVRCGFELTAPLSQVALPAHARQKYGNGLQLPVLMESGTFAVELEPWGPPWRRWEEIDPDEAAARGIHAPVHALSDGVSGAVVIAPGDTRGAVLIPEKRGGACCGFDGGDGPNMACAACGLPVASRIDDCSLWQAVWLAPDAVRRLPVEGADAGPLSWADLLTEGDGVPPSEPIAPWGEPFRAGDRWHWSPQWVAAAGQALAHLLVASNGRAVAVPDGLTAKMFQRALDTLLPAGGPRRRAVLAGPGQPAHDGADILLVPSHPQTGKTWTPAAPAASAPLVPLPFGVWLRLVLPEPQLPAPASGPVPDGVLRDDPPTPNVHDVFRVDRGVFQHTLARLPAVRTPWLRKIHDNLTQHMHTGLL</sequence>
<comment type="caution">
    <text evidence="1">The sequence shown here is derived from an EMBL/GenBank/DDBJ whole genome shotgun (WGS) entry which is preliminary data.</text>
</comment>
<protein>
    <submittedName>
        <fullName evidence="1">Uncharacterized protein</fullName>
    </submittedName>
</protein>
<evidence type="ECO:0000313" key="2">
    <source>
        <dbReference type="Proteomes" id="UP000619244"/>
    </source>
</evidence>
<dbReference type="EMBL" id="BMVU01000011">
    <property type="protein sequence ID" value="GGX73685.1"/>
    <property type="molecule type" value="Genomic_DNA"/>
</dbReference>
<gene>
    <name evidence="1" type="ORF">GCM10010358_30280</name>
</gene>